<gene>
    <name evidence="2" type="ORF">PMEA_00023863</name>
</gene>
<organism evidence="2 3">
    <name type="scientific">Pocillopora meandrina</name>
    <dbReference type="NCBI Taxonomy" id="46732"/>
    <lineage>
        <taxon>Eukaryota</taxon>
        <taxon>Metazoa</taxon>
        <taxon>Cnidaria</taxon>
        <taxon>Anthozoa</taxon>
        <taxon>Hexacorallia</taxon>
        <taxon>Scleractinia</taxon>
        <taxon>Astrocoeniina</taxon>
        <taxon>Pocilloporidae</taxon>
        <taxon>Pocillopora</taxon>
    </lineage>
</organism>
<comment type="caution">
    <text evidence="2">The sequence shown here is derived from an EMBL/GenBank/DDBJ whole genome shotgun (WGS) entry which is preliminary data.</text>
</comment>
<proteinExistence type="predicted"/>
<sequence>MEVLSRWSSFDQLVAAVRTCVLPAGTRLVQITDGCVCLTVQAESLSALKLLWNLYQDGTLQKNLHDFFVTDELRELADGEDMEVNVTIDEDEYQKACIELIQGTQDSKTLCVKDLREESINELDKILSSDKVGLERVFRFFGVKVDTRVITQKHVSAMKSIAKSYPNTPVDLIRQCFEALQMYDLVDFLETAVKPISLRPVLSPEEVETLRTGDLPTKPHNNVAVLVVNFSADKDLNQKIERFFKDLNSQNNVTITGSSFSEENRKKVNDLKIKQMDKQKLSKQLEELQSATSKCATSNTASDSSYLREIEIKVAQLEKEIEMNKPLVEELLKENEETKTIITSTMDNWIQNQEKFTATVLAFIVDKRESIRILMFHQNV</sequence>
<evidence type="ECO:0000259" key="1">
    <source>
        <dbReference type="Pfam" id="PF20694"/>
    </source>
</evidence>
<keyword evidence="3" id="KW-1185">Reference proteome</keyword>
<evidence type="ECO:0000313" key="2">
    <source>
        <dbReference type="EMBL" id="CAH3148403.1"/>
    </source>
</evidence>
<reference evidence="2 3" key="1">
    <citation type="submission" date="2022-05" db="EMBL/GenBank/DDBJ databases">
        <authorList>
            <consortium name="Genoscope - CEA"/>
            <person name="William W."/>
        </authorList>
    </citation>
    <scope>NUCLEOTIDE SEQUENCE [LARGE SCALE GENOMIC DNA]</scope>
</reference>
<dbReference type="Pfam" id="PF20694">
    <property type="entry name" value="TRADD-like_N"/>
    <property type="match status" value="1"/>
</dbReference>
<protein>
    <recommendedName>
        <fullName evidence="1">TRADD-like N-terminal domain-containing protein</fullName>
    </recommendedName>
</protein>
<feature type="domain" description="TRADD-like N-terminal" evidence="1">
    <location>
        <begin position="7"/>
        <end position="72"/>
    </location>
</feature>
<dbReference type="InterPro" id="IPR049341">
    <property type="entry name" value="TRADD-like_N"/>
</dbReference>
<evidence type="ECO:0000313" key="3">
    <source>
        <dbReference type="Proteomes" id="UP001159428"/>
    </source>
</evidence>
<dbReference type="EMBL" id="CALNXJ010000044">
    <property type="protein sequence ID" value="CAH3148403.1"/>
    <property type="molecule type" value="Genomic_DNA"/>
</dbReference>
<dbReference type="AlphaFoldDB" id="A0AAU9XI42"/>
<name>A0AAU9XI42_9CNID</name>
<accession>A0AAU9XI42</accession>
<dbReference type="Proteomes" id="UP001159428">
    <property type="component" value="Unassembled WGS sequence"/>
</dbReference>